<protein>
    <recommendedName>
        <fullName evidence="5">SHOCT domain-containing protein</fullName>
    </recommendedName>
</protein>
<dbReference type="PANTHER" id="PTHR19848">
    <property type="entry name" value="WD40 REPEAT PROTEIN"/>
    <property type="match status" value="1"/>
</dbReference>
<feature type="region of interest" description="Disordered" evidence="4">
    <location>
        <begin position="180"/>
        <end position="203"/>
    </location>
</feature>
<comment type="caution">
    <text evidence="6">The sequence shown here is derived from an EMBL/GenBank/DDBJ whole genome shotgun (WGS) entry which is preliminary data.</text>
</comment>
<dbReference type="PROSITE" id="PS50082">
    <property type="entry name" value="WD_REPEATS_2"/>
    <property type="match status" value="1"/>
</dbReference>
<dbReference type="InterPro" id="IPR001680">
    <property type="entry name" value="WD40_rpt"/>
</dbReference>
<sequence>MLDSAAVKALRDIKSLFDDGILTEEEYTNMKAEILTGARSPEPAPDAVFCVAVLPDGDVVSGSYDGSLIVWDPADGSSFPPLIGHSDGRVTGRRVCVAVLPDGRVVSGSYDDSLIVWDPAGGRSFPPLIGHSGGCVRRGPAGRVECVAVLPDGRVVSGSGDKSLIVWDPTDGRRLRTLTGHSDLARPASGRASSPSEAEPRIAFAVPERLAHLPRARAR</sequence>
<dbReference type="SMART" id="SM00320">
    <property type="entry name" value="WD40"/>
    <property type="match status" value="3"/>
</dbReference>
<evidence type="ECO:0000313" key="6">
    <source>
        <dbReference type="EMBL" id="KAK7248786.1"/>
    </source>
</evidence>
<dbReference type="InterPro" id="IPR020472">
    <property type="entry name" value="WD40_PAC1"/>
</dbReference>
<name>A0ABR1G647_AURAN</name>
<keyword evidence="2" id="KW-0677">Repeat</keyword>
<dbReference type="Pfam" id="PF09851">
    <property type="entry name" value="SHOCT"/>
    <property type="match status" value="1"/>
</dbReference>
<proteinExistence type="predicted"/>
<dbReference type="PANTHER" id="PTHR19848:SF8">
    <property type="entry name" value="F-BOX AND WD REPEAT DOMAIN CONTAINING 7"/>
    <property type="match status" value="1"/>
</dbReference>
<evidence type="ECO:0000259" key="5">
    <source>
        <dbReference type="Pfam" id="PF09851"/>
    </source>
</evidence>
<gene>
    <name evidence="6" type="ORF">SO694_00041176</name>
</gene>
<feature type="repeat" description="WD" evidence="3">
    <location>
        <begin position="137"/>
        <end position="177"/>
    </location>
</feature>
<keyword evidence="7" id="KW-1185">Reference proteome</keyword>
<evidence type="ECO:0000256" key="2">
    <source>
        <dbReference type="ARBA" id="ARBA00022737"/>
    </source>
</evidence>
<dbReference type="InterPro" id="IPR018649">
    <property type="entry name" value="SHOCT"/>
</dbReference>
<reference evidence="6 7" key="1">
    <citation type="submission" date="2024-03" db="EMBL/GenBank/DDBJ databases">
        <title>Aureococcus anophagefferens CCMP1851 and Kratosvirus quantuckense: Draft genome of a second virus-susceptible host strain in the model system.</title>
        <authorList>
            <person name="Chase E."/>
            <person name="Truchon A.R."/>
            <person name="Schepens W."/>
            <person name="Wilhelm S.W."/>
        </authorList>
    </citation>
    <scope>NUCLEOTIDE SEQUENCE [LARGE SCALE GENOMIC DNA]</scope>
    <source>
        <strain evidence="6 7">CCMP1851</strain>
    </source>
</reference>
<feature type="compositionally biased region" description="Low complexity" evidence="4">
    <location>
        <begin position="185"/>
        <end position="197"/>
    </location>
</feature>
<keyword evidence="1 3" id="KW-0853">WD repeat</keyword>
<feature type="domain" description="SHOCT" evidence="5">
    <location>
        <begin position="9"/>
        <end position="35"/>
    </location>
</feature>
<dbReference type="InterPro" id="IPR015943">
    <property type="entry name" value="WD40/YVTN_repeat-like_dom_sf"/>
</dbReference>
<dbReference type="Gene3D" id="2.130.10.10">
    <property type="entry name" value="YVTN repeat-like/Quinoprotein amine dehydrogenase"/>
    <property type="match status" value="2"/>
</dbReference>
<dbReference type="InterPro" id="IPR036322">
    <property type="entry name" value="WD40_repeat_dom_sf"/>
</dbReference>
<dbReference type="SUPFAM" id="SSF50978">
    <property type="entry name" value="WD40 repeat-like"/>
    <property type="match status" value="1"/>
</dbReference>
<dbReference type="PRINTS" id="PR00320">
    <property type="entry name" value="GPROTEINBRPT"/>
</dbReference>
<dbReference type="Pfam" id="PF00400">
    <property type="entry name" value="WD40"/>
    <property type="match status" value="3"/>
</dbReference>
<dbReference type="Proteomes" id="UP001363151">
    <property type="component" value="Unassembled WGS sequence"/>
</dbReference>
<evidence type="ECO:0000313" key="7">
    <source>
        <dbReference type="Proteomes" id="UP001363151"/>
    </source>
</evidence>
<evidence type="ECO:0000256" key="4">
    <source>
        <dbReference type="SAM" id="MobiDB-lite"/>
    </source>
</evidence>
<dbReference type="EMBL" id="JBBJCI010000086">
    <property type="protein sequence ID" value="KAK7248786.1"/>
    <property type="molecule type" value="Genomic_DNA"/>
</dbReference>
<evidence type="ECO:0000256" key="1">
    <source>
        <dbReference type="ARBA" id="ARBA00022574"/>
    </source>
</evidence>
<accession>A0ABR1G647</accession>
<evidence type="ECO:0000256" key="3">
    <source>
        <dbReference type="PROSITE-ProRule" id="PRU00221"/>
    </source>
</evidence>
<organism evidence="6 7">
    <name type="scientific">Aureococcus anophagefferens</name>
    <name type="common">Harmful bloom alga</name>
    <dbReference type="NCBI Taxonomy" id="44056"/>
    <lineage>
        <taxon>Eukaryota</taxon>
        <taxon>Sar</taxon>
        <taxon>Stramenopiles</taxon>
        <taxon>Ochrophyta</taxon>
        <taxon>Pelagophyceae</taxon>
        <taxon>Pelagomonadales</taxon>
        <taxon>Pelagomonadaceae</taxon>
        <taxon>Aureococcus</taxon>
    </lineage>
</organism>